<accession>A0A835J1J7</accession>
<feature type="compositionally biased region" description="Polar residues" evidence="2">
    <location>
        <begin position="126"/>
        <end position="143"/>
    </location>
</feature>
<reference evidence="4 5" key="1">
    <citation type="submission" date="2020-10" db="EMBL/GenBank/DDBJ databases">
        <title>The Coptis chinensis genome and diversification of protoberbering-type alkaloids.</title>
        <authorList>
            <person name="Wang B."/>
            <person name="Shu S."/>
            <person name="Song C."/>
            <person name="Liu Y."/>
        </authorList>
    </citation>
    <scope>NUCLEOTIDE SEQUENCE [LARGE SCALE GENOMIC DNA]</scope>
    <source>
        <strain evidence="4">HL-2020</strain>
        <tissue evidence="4">Leaf</tissue>
    </source>
</reference>
<dbReference type="PROSITE" id="PS50089">
    <property type="entry name" value="ZF_RING_2"/>
    <property type="match status" value="1"/>
</dbReference>
<comment type="caution">
    <text evidence="4">The sequence shown here is derived from an EMBL/GenBank/DDBJ whole genome shotgun (WGS) entry which is preliminary data.</text>
</comment>
<evidence type="ECO:0000313" key="4">
    <source>
        <dbReference type="EMBL" id="KAF9626237.1"/>
    </source>
</evidence>
<keyword evidence="5" id="KW-1185">Reference proteome</keyword>
<dbReference type="Proteomes" id="UP000631114">
    <property type="component" value="Unassembled WGS sequence"/>
</dbReference>
<dbReference type="GO" id="GO:0008270">
    <property type="term" value="F:zinc ion binding"/>
    <property type="evidence" value="ECO:0007669"/>
    <property type="project" value="UniProtKB-KW"/>
</dbReference>
<gene>
    <name evidence="4" type="ORF">IFM89_031364</name>
</gene>
<dbReference type="Gene3D" id="3.30.40.10">
    <property type="entry name" value="Zinc/RING finger domain, C3HC4 (zinc finger)"/>
    <property type="match status" value="1"/>
</dbReference>
<dbReference type="PANTHER" id="PTHR31150">
    <property type="entry name" value="EXPRESSED PROTEIN"/>
    <property type="match status" value="1"/>
</dbReference>
<keyword evidence="1" id="KW-0862">Zinc</keyword>
<dbReference type="AlphaFoldDB" id="A0A835J1J7"/>
<evidence type="ECO:0000256" key="2">
    <source>
        <dbReference type="SAM" id="MobiDB-lite"/>
    </source>
</evidence>
<keyword evidence="1" id="KW-0863">Zinc-finger</keyword>
<evidence type="ECO:0000313" key="5">
    <source>
        <dbReference type="Proteomes" id="UP000631114"/>
    </source>
</evidence>
<dbReference type="SUPFAM" id="SSF57850">
    <property type="entry name" value="RING/U-box"/>
    <property type="match status" value="1"/>
</dbReference>
<proteinExistence type="predicted"/>
<dbReference type="EMBL" id="JADFTS010000001">
    <property type="protein sequence ID" value="KAF9626237.1"/>
    <property type="molecule type" value="Genomic_DNA"/>
</dbReference>
<sequence length="466" mass="51086">MRGFLFSCSSHMGSRRTVPISFQVPQNIAKTGSLCCVAARPHASTTASGEWSMGPHEPYWRTNTSFSPPLSRRWERRFQTDGLPYGSRSGLQLYESSPSSNSKESVTSMRDDRFPNDAASDGAGSYFSSPSDSFQTQQWTPSPMTEGIISDYASGALREHASGPLVFTPGMEGTAGAPYNAGSISSRSDGSEYEAVFKTSSNRNFSNRCSFMSKPIHPISFLNQTPERDVSGTITTGNYLNRQALNEAGSSTPRRETLRWSSSSSMDFTDVSEQLDSDSAVPSYNLSEGGVKCGLCDRLLSQRSPWSSRRIVRSGDMPVTGILSCRHVFHADCLEQTTPKIQKHDPPCPVCARLENALEQPTSSRLRNGLPRLKQVGEDGPSRSWSCGQVGDCVEGALHASPRNSLLLLNRSRLKKHLSFKGISSKELPDKLKKSNTFSSHFNGKSVEQEAFECSRLTSGPTMLKR</sequence>
<dbReference type="OrthoDB" id="416496at2759"/>
<dbReference type="InterPro" id="IPR013083">
    <property type="entry name" value="Znf_RING/FYVE/PHD"/>
</dbReference>
<evidence type="ECO:0000256" key="1">
    <source>
        <dbReference type="PROSITE-ProRule" id="PRU00175"/>
    </source>
</evidence>
<name>A0A835J1J7_9MAGN</name>
<feature type="domain" description="RING-type" evidence="3">
    <location>
        <begin position="293"/>
        <end position="351"/>
    </location>
</feature>
<feature type="compositionally biased region" description="Low complexity" evidence="2">
    <location>
        <begin position="96"/>
        <end position="108"/>
    </location>
</feature>
<evidence type="ECO:0000259" key="3">
    <source>
        <dbReference type="PROSITE" id="PS50089"/>
    </source>
</evidence>
<protein>
    <recommendedName>
        <fullName evidence="3">RING-type domain-containing protein</fullName>
    </recommendedName>
</protein>
<keyword evidence="1" id="KW-0479">Metal-binding</keyword>
<feature type="region of interest" description="Disordered" evidence="2">
    <location>
        <begin position="85"/>
        <end position="145"/>
    </location>
</feature>
<organism evidence="4 5">
    <name type="scientific">Coptis chinensis</name>
    <dbReference type="NCBI Taxonomy" id="261450"/>
    <lineage>
        <taxon>Eukaryota</taxon>
        <taxon>Viridiplantae</taxon>
        <taxon>Streptophyta</taxon>
        <taxon>Embryophyta</taxon>
        <taxon>Tracheophyta</taxon>
        <taxon>Spermatophyta</taxon>
        <taxon>Magnoliopsida</taxon>
        <taxon>Ranunculales</taxon>
        <taxon>Ranunculaceae</taxon>
        <taxon>Coptidoideae</taxon>
        <taxon>Coptis</taxon>
    </lineage>
</organism>
<dbReference type="PANTHER" id="PTHR31150:SF23">
    <property type="entry name" value="MANDELONITRILE LYASE-RELATED"/>
    <property type="match status" value="1"/>
</dbReference>
<dbReference type="InterPro" id="IPR001841">
    <property type="entry name" value="Znf_RING"/>
</dbReference>